<dbReference type="PANTHER" id="PTHR33624">
    <property type="entry name" value="SIGMA FACTOR BINDING PROTEIN 1, CHLOROPLASTIC"/>
    <property type="match status" value="1"/>
</dbReference>
<accession>A0A6J1HSP6</accession>
<dbReference type="AlphaFoldDB" id="A0A6J1HSP6"/>
<keyword evidence="3" id="KW-1185">Reference proteome</keyword>
<organism evidence="3 4">
    <name type="scientific">Cucurbita maxima</name>
    <name type="common">Pumpkin</name>
    <name type="synonym">Winter squash</name>
    <dbReference type="NCBI Taxonomy" id="3661"/>
    <lineage>
        <taxon>Eukaryota</taxon>
        <taxon>Viridiplantae</taxon>
        <taxon>Streptophyta</taxon>
        <taxon>Embryophyta</taxon>
        <taxon>Tracheophyta</taxon>
        <taxon>Spermatophyta</taxon>
        <taxon>Magnoliopsida</taxon>
        <taxon>eudicotyledons</taxon>
        <taxon>Gunneridae</taxon>
        <taxon>Pentapetalae</taxon>
        <taxon>rosids</taxon>
        <taxon>fabids</taxon>
        <taxon>Cucurbitales</taxon>
        <taxon>Cucurbitaceae</taxon>
        <taxon>Cucurbiteae</taxon>
        <taxon>Cucurbita</taxon>
    </lineage>
</organism>
<dbReference type="InterPro" id="IPR008889">
    <property type="entry name" value="VQ"/>
</dbReference>
<dbReference type="RefSeq" id="XP_022966643.1">
    <property type="nucleotide sequence ID" value="XM_023110875.1"/>
</dbReference>
<gene>
    <name evidence="4" type="primary">LOC111466266</name>
</gene>
<evidence type="ECO:0000259" key="2">
    <source>
        <dbReference type="Pfam" id="PF05678"/>
    </source>
</evidence>
<dbReference type="OrthoDB" id="1725273at2759"/>
<dbReference type="InterPro" id="IPR039335">
    <property type="entry name" value="SIB1/2"/>
</dbReference>
<feature type="region of interest" description="Disordered" evidence="1">
    <location>
        <begin position="1"/>
        <end position="38"/>
    </location>
</feature>
<dbReference type="PANTHER" id="PTHR33624:SF2">
    <property type="entry name" value="SIGMA FACTOR BINDING PROTEIN 1, CHLOROPLASTIC"/>
    <property type="match status" value="1"/>
</dbReference>
<reference evidence="4" key="1">
    <citation type="submission" date="2025-08" db="UniProtKB">
        <authorList>
            <consortium name="RefSeq"/>
        </authorList>
    </citation>
    <scope>IDENTIFICATION</scope>
    <source>
        <tissue evidence="4">Young leaves</tissue>
    </source>
</reference>
<evidence type="ECO:0000313" key="4">
    <source>
        <dbReference type="RefSeq" id="XP_022966643.1"/>
    </source>
</evidence>
<protein>
    <submittedName>
        <fullName evidence="4">Uncharacterized protein LOC111466266</fullName>
    </submittedName>
</protein>
<dbReference type="GeneID" id="111466266"/>
<dbReference type="Proteomes" id="UP000504608">
    <property type="component" value="Unplaced"/>
</dbReference>
<name>A0A6J1HSP6_CUCMA</name>
<feature type="compositionally biased region" description="Basic residues" evidence="1">
    <location>
        <begin position="19"/>
        <end position="38"/>
    </location>
</feature>
<proteinExistence type="predicted"/>
<evidence type="ECO:0000256" key="1">
    <source>
        <dbReference type="SAM" id="MobiDB-lite"/>
    </source>
</evidence>
<feature type="domain" description="VQ" evidence="2">
    <location>
        <begin position="43"/>
        <end position="69"/>
    </location>
</feature>
<sequence>MDGGGGGGNLNDHTDLGGVRRRKPTKKTKQPNNKKKPIKVVYISNPMKVKTSASNFMALVQELTGQDADFPDPSKFDSSDEVAGATPGLLHSTAAAGQEYGSLMMNNNIPTTLGVELPAEDFLVGSFYDDFDDLILPPPLIGNFSGFLPAAEATAAAMMYESYAM</sequence>
<evidence type="ECO:0000313" key="3">
    <source>
        <dbReference type="Proteomes" id="UP000504608"/>
    </source>
</evidence>
<dbReference type="KEGG" id="cmax:111466266"/>
<dbReference type="Pfam" id="PF05678">
    <property type="entry name" value="VQ"/>
    <property type="match status" value="1"/>
</dbReference>